<keyword evidence="1" id="KW-0732">Signal</keyword>
<dbReference type="RefSeq" id="WP_171088966.1">
    <property type="nucleotide sequence ID" value="NZ_CP053069.1"/>
</dbReference>
<dbReference type="AlphaFoldDB" id="A0A6M4GPX1"/>
<feature type="signal peptide" evidence="1">
    <location>
        <begin position="1"/>
        <end position="19"/>
    </location>
</feature>
<evidence type="ECO:0000313" key="2">
    <source>
        <dbReference type="EMBL" id="QJR09261.1"/>
    </source>
</evidence>
<protein>
    <recommendedName>
        <fullName evidence="4">Outer membrane beta-barrel porin/alpha-amylase</fullName>
    </recommendedName>
</protein>
<evidence type="ECO:0000256" key="1">
    <source>
        <dbReference type="SAM" id="SignalP"/>
    </source>
</evidence>
<keyword evidence="3" id="KW-1185">Reference proteome</keyword>
<reference evidence="2 3" key="1">
    <citation type="submission" date="2020-04" db="EMBL/GenBank/DDBJ databases">
        <title>Usitatibacter rugosus gen. nov., sp. nov. and Usitatibacter palustris sp. nov., novel members of Usitatibacteraceae fam. nov. within the order Nitrosomonadales isolated from soil.</title>
        <authorList>
            <person name="Huber K.J."/>
            <person name="Neumann-Schaal M."/>
            <person name="Geppert A."/>
            <person name="Luckner M."/>
            <person name="Wanner G."/>
            <person name="Overmann J."/>
        </authorList>
    </citation>
    <scope>NUCLEOTIDE SEQUENCE [LARGE SCALE GENOMIC DNA]</scope>
    <source>
        <strain evidence="2 3">0125_3</strain>
    </source>
</reference>
<dbReference type="EMBL" id="CP053069">
    <property type="protein sequence ID" value="QJR09261.1"/>
    <property type="molecule type" value="Genomic_DNA"/>
</dbReference>
<feature type="chain" id="PRO_5026883467" description="Outer membrane beta-barrel porin/alpha-amylase" evidence="1">
    <location>
        <begin position="20"/>
        <end position="288"/>
    </location>
</feature>
<evidence type="ECO:0000313" key="3">
    <source>
        <dbReference type="Proteomes" id="UP000501534"/>
    </source>
</evidence>
<evidence type="ECO:0008006" key="4">
    <source>
        <dbReference type="Google" id="ProtNLM"/>
    </source>
</evidence>
<proteinExistence type="predicted"/>
<dbReference type="Proteomes" id="UP000501534">
    <property type="component" value="Chromosome"/>
</dbReference>
<gene>
    <name evidence="2" type="ORF">DSM104443_00298</name>
</gene>
<dbReference type="KEGG" id="uru:DSM104443_00298"/>
<sequence>MPVRKVAAAVLLFSGQVLAAEIEPHWSGLPIWGVEAEARGYQIPLPFGVGVTAYSARQPVNIQDLQLGRNREPPVSVANFLQIDRVDTSQKNVSAKLDVLVFPFLDVYAILGRTTGTTQGVIEVPADAGLGIIGPRQLQLNASFNGPTYGAGFTLQGGGKVNEWRDLTFLVVADWNRTRTNLSFENETLVAETKPVATVFSGRLGLHATLSPGMGGAVWIGGMHQRIQQTVAGSVADTDLQFVVVQSPTKPWNTLLGGLIDFGRNGYVLLEGGLGARKSILAAAVYRF</sequence>
<accession>A0A6M4GPX1</accession>
<name>A0A6M4GPX1_9PROT</name>
<organism evidence="2 3">
    <name type="scientific">Usitatibacter rugosus</name>
    <dbReference type="NCBI Taxonomy" id="2732067"/>
    <lineage>
        <taxon>Bacteria</taxon>
        <taxon>Pseudomonadati</taxon>
        <taxon>Pseudomonadota</taxon>
        <taxon>Betaproteobacteria</taxon>
        <taxon>Nitrosomonadales</taxon>
        <taxon>Usitatibacteraceae</taxon>
        <taxon>Usitatibacter</taxon>
    </lineage>
</organism>